<dbReference type="EMBL" id="AEUV02000002">
    <property type="protein sequence ID" value="EHI75103.1"/>
    <property type="molecule type" value="Genomic_DNA"/>
</dbReference>
<organism evidence="3 4">
    <name type="scientific">Streptococcus criceti HS-6</name>
    <dbReference type="NCBI Taxonomy" id="873449"/>
    <lineage>
        <taxon>Bacteria</taxon>
        <taxon>Bacillati</taxon>
        <taxon>Bacillota</taxon>
        <taxon>Bacilli</taxon>
        <taxon>Lactobacillales</taxon>
        <taxon>Streptococcaceae</taxon>
        <taxon>Streptococcus</taxon>
    </lineage>
</organism>
<dbReference type="AlphaFoldDB" id="G5JPS0"/>
<reference evidence="3" key="1">
    <citation type="submission" date="2011-07" db="EMBL/GenBank/DDBJ databases">
        <authorList>
            <person name="Stanhope M.J."/>
            <person name="Durkin A.S."/>
            <person name="Hostetler J."/>
            <person name="Kim M."/>
            <person name="Radune D."/>
            <person name="Singh I."/>
            <person name="Town C.D."/>
        </authorList>
    </citation>
    <scope>NUCLEOTIDE SEQUENCE [LARGE SCALE GENOMIC DNA]</scope>
    <source>
        <strain evidence="3">HS-6</strain>
    </source>
</reference>
<feature type="region of interest" description="Disordered" evidence="1">
    <location>
        <begin position="306"/>
        <end position="332"/>
    </location>
</feature>
<sequence length="332" mass="38105">MKKIFKSKIGRFILGILGISLIALLSTVGYGVLVSWREDNTSDYYSALINKHAPYTEAEIDYMAAVRKYQDPLFFIFKEKDYRKAMNSSTGTLTKEQQQSSLIDWADTYQKTKPQELRGNESWLPGTDIAVPIPKQWQQTYKDRQAPIDFGGKYGLILNSEDNSGAFVFFEIAASGGQYKTAGDYAASKDAKRFAKIDKSQYDFTHELERQEDIQFNRNLDNVGNALNLTHGTITYDSLTLRDRTVYIYQQTMSYADGDVIEAIYLFKVGYNIVTANVYYPAKDKDKFENAIEKSIAQAHTFKLDYMRKDEPSRHGITKKEEKEKEKQSQKQ</sequence>
<keyword evidence="2" id="KW-1133">Transmembrane helix</keyword>
<name>G5JPS0_STRCG</name>
<dbReference type="Proteomes" id="UP000004322">
    <property type="component" value="Unassembled WGS sequence"/>
</dbReference>
<feature type="transmembrane region" description="Helical" evidence="2">
    <location>
        <begin position="12"/>
        <end position="36"/>
    </location>
</feature>
<dbReference type="OrthoDB" id="2212382at2"/>
<proteinExistence type="predicted"/>
<protein>
    <submittedName>
        <fullName evidence="3">Uncharacterized protein</fullName>
    </submittedName>
</protein>
<keyword evidence="2" id="KW-0472">Membrane</keyword>
<accession>G5JPS0</accession>
<dbReference type="RefSeq" id="WP_004229162.1">
    <property type="nucleotide sequence ID" value="NZ_AEUV02000002.1"/>
</dbReference>
<keyword evidence="4" id="KW-1185">Reference proteome</keyword>
<evidence type="ECO:0000256" key="1">
    <source>
        <dbReference type="SAM" id="MobiDB-lite"/>
    </source>
</evidence>
<keyword evidence="2" id="KW-0812">Transmembrane</keyword>
<evidence type="ECO:0000256" key="2">
    <source>
        <dbReference type="SAM" id="Phobius"/>
    </source>
</evidence>
<evidence type="ECO:0000313" key="3">
    <source>
        <dbReference type="EMBL" id="EHI75103.1"/>
    </source>
</evidence>
<gene>
    <name evidence="3" type="ORF">STRCR_1653</name>
</gene>
<comment type="caution">
    <text evidence="3">The sequence shown here is derived from an EMBL/GenBank/DDBJ whole genome shotgun (WGS) entry which is preliminary data.</text>
</comment>
<evidence type="ECO:0000313" key="4">
    <source>
        <dbReference type="Proteomes" id="UP000004322"/>
    </source>
</evidence>